<feature type="compositionally biased region" description="Basic and acidic residues" evidence="1">
    <location>
        <begin position="9"/>
        <end position="18"/>
    </location>
</feature>
<evidence type="ECO:0000256" key="1">
    <source>
        <dbReference type="SAM" id="MobiDB-lite"/>
    </source>
</evidence>
<dbReference type="AlphaFoldDB" id="A0A6S5T7W6"/>
<protein>
    <recommendedName>
        <fullName evidence="4">Head-tail adaptor protein</fullName>
    </recommendedName>
</protein>
<evidence type="ECO:0008006" key="4">
    <source>
        <dbReference type="Google" id="ProtNLM"/>
    </source>
</evidence>
<organism evidence="2 3">
    <name type="scientific">Pseudomonas putida</name>
    <name type="common">Arthrobacter siderocapsulatus</name>
    <dbReference type="NCBI Taxonomy" id="303"/>
    <lineage>
        <taxon>Bacteria</taxon>
        <taxon>Pseudomonadati</taxon>
        <taxon>Pseudomonadota</taxon>
        <taxon>Gammaproteobacteria</taxon>
        <taxon>Pseudomonadales</taxon>
        <taxon>Pseudomonadaceae</taxon>
        <taxon>Pseudomonas</taxon>
    </lineage>
</organism>
<accession>A0A6S5T7W6</accession>
<dbReference type="InterPro" id="IPR008767">
    <property type="entry name" value="Phage_SPP1_head-tail_adaptor"/>
</dbReference>
<dbReference type="InterPro" id="IPR038666">
    <property type="entry name" value="SSP1_head-tail_sf"/>
</dbReference>
<dbReference type="Gene3D" id="2.40.10.270">
    <property type="entry name" value="Bacteriophage SPP1 head-tail adaptor protein"/>
    <property type="match status" value="1"/>
</dbReference>
<dbReference type="Pfam" id="PF05521">
    <property type="entry name" value="Phage_HCP"/>
    <property type="match status" value="1"/>
</dbReference>
<gene>
    <name evidence="2" type="ORF">WP8W18C01_14220</name>
</gene>
<evidence type="ECO:0000313" key="2">
    <source>
        <dbReference type="EMBL" id="BBT39081.1"/>
    </source>
</evidence>
<evidence type="ECO:0000313" key="3">
    <source>
        <dbReference type="Proteomes" id="UP000515680"/>
    </source>
</evidence>
<dbReference type="EMBL" id="AP022227">
    <property type="protein sequence ID" value="BBT39081.1"/>
    <property type="molecule type" value="Genomic_DNA"/>
</dbReference>
<sequence length="114" mass="12709">MQAGKLRHRIDIEEKTTPRDPVTGEFGEPVWVARWSKCPARVEPLSARDLVAAQAAQSEATARMVIRYRAGLLPTMRIVYRNEVYSIEGPPLADPNSGLEYMTILVSRGVKDGQ</sequence>
<reference evidence="2 3" key="1">
    <citation type="submission" date="2019-12" db="EMBL/GenBank/DDBJ databases">
        <title>complete genome sequences of Pseudomonas putida str. WP8-W18-CRE-01 isolated from wastewater treatment plant effluent.</title>
        <authorList>
            <person name="Sekizuka T."/>
            <person name="Itokawa K."/>
            <person name="Yatsu K."/>
            <person name="Inamine Y."/>
            <person name="Kuroda M."/>
        </authorList>
    </citation>
    <scope>NUCLEOTIDE SEQUENCE [LARGE SCALE GENOMIC DNA]</scope>
    <source>
        <strain evidence="2 3">WP8-W18-CRE-01</strain>
    </source>
</reference>
<name>A0A6S5T7W6_PSEPU</name>
<dbReference type="Proteomes" id="UP000515680">
    <property type="component" value="Chromosome"/>
</dbReference>
<dbReference type="RefSeq" id="WP_182817904.1">
    <property type="nucleotide sequence ID" value="NZ_AP022227.1"/>
</dbReference>
<feature type="region of interest" description="Disordered" evidence="1">
    <location>
        <begin position="1"/>
        <end position="23"/>
    </location>
</feature>
<dbReference type="NCBIfam" id="TIGR01563">
    <property type="entry name" value="gp16_SPP1"/>
    <property type="match status" value="1"/>
</dbReference>
<proteinExistence type="predicted"/>